<evidence type="ECO:0000313" key="2">
    <source>
        <dbReference type="Proteomes" id="UP000510897"/>
    </source>
</evidence>
<protein>
    <submittedName>
        <fullName evidence="1">Uncharacterized protein</fullName>
    </submittedName>
</protein>
<reference evidence="1 2" key="1">
    <citation type="submission" date="2020-06" db="EMBL/GenBank/DDBJ databases">
        <authorList>
            <person name="Puxty R.J."/>
            <person name="Weihe C."/>
            <person name="Marston M.F."/>
            <person name="Martiny J.B.H."/>
        </authorList>
    </citation>
    <scope>NUCLEOTIDE SEQUENCE [LARGE SCALE GENOMIC DNA]</scope>
    <source>
        <strain evidence="1">0809CC03</strain>
    </source>
</reference>
<organism evidence="1 2">
    <name type="scientific">Synechococcus phage S-CAM7</name>
    <dbReference type="NCBI Taxonomy" id="1883368"/>
    <lineage>
        <taxon>Viruses</taxon>
        <taxon>Duplodnaviria</taxon>
        <taxon>Heunggongvirae</taxon>
        <taxon>Uroviricota</taxon>
        <taxon>Caudoviricetes</taxon>
        <taxon>Pantevenvirales</taxon>
        <taxon>Kyanoviridae</taxon>
        <taxon>Mazuvirus</taxon>
        <taxon>Mazuvirus scam7</taxon>
    </lineage>
</organism>
<name>A0A7D5KDI2_9CAUD</name>
<accession>A0A7D5KDI2</accession>
<evidence type="ECO:0000313" key="1">
    <source>
        <dbReference type="EMBL" id="QLF86106.1"/>
    </source>
</evidence>
<gene>
    <name evidence="1" type="ORF">CC030809_00050</name>
</gene>
<sequence length="77" mass="8922">MNQAKQLAENLAFDAYMRYHRNRMTLPCPDVDQLRTYDVVDRGESYVILYKNGMDAGKSCIYATINKETCKVCSNYL</sequence>
<dbReference type="Proteomes" id="UP000510897">
    <property type="component" value="Segment"/>
</dbReference>
<dbReference type="EMBL" id="MT586120">
    <property type="protein sequence ID" value="QLF86106.1"/>
    <property type="molecule type" value="Genomic_DNA"/>
</dbReference>
<reference evidence="1 2" key="2">
    <citation type="submission" date="2020-07" db="EMBL/GenBank/DDBJ databases">
        <title>Signatures of coevolution in a cyanophage population.</title>
        <authorList>
            <person name="Abebe J."/>
        </authorList>
    </citation>
    <scope>NUCLEOTIDE SEQUENCE [LARGE SCALE GENOMIC DNA]</scope>
    <source>
        <strain evidence="1">0809CC03</strain>
    </source>
</reference>
<proteinExistence type="predicted"/>